<proteinExistence type="predicted"/>
<evidence type="ECO:0000313" key="2">
    <source>
        <dbReference type="Proteomes" id="UP001163603"/>
    </source>
</evidence>
<sequence length="46" mass="5469">MKETTHRMRIMKTSAIYVEERAIGHVPVVCPSTCWNCIKHRLRTKR</sequence>
<dbReference type="EMBL" id="CM047746">
    <property type="protein sequence ID" value="KAJ0020642.1"/>
    <property type="molecule type" value="Genomic_DNA"/>
</dbReference>
<reference evidence="2" key="1">
    <citation type="journal article" date="2023" name="G3 (Bethesda)">
        <title>Genome assembly and association tests identify interacting loci associated with vigor, precocity, and sex in interspecific pistachio rootstocks.</title>
        <authorList>
            <person name="Palmer W."/>
            <person name="Jacygrad E."/>
            <person name="Sagayaradj S."/>
            <person name="Cavanaugh K."/>
            <person name="Han R."/>
            <person name="Bertier L."/>
            <person name="Beede B."/>
            <person name="Kafkas S."/>
            <person name="Golino D."/>
            <person name="Preece J."/>
            <person name="Michelmore R."/>
        </authorList>
    </citation>
    <scope>NUCLEOTIDE SEQUENCE [LARGE SCALE GENOMIC DNA]</scope>
</reference>
<organism evidence="1 2">
    <name type="scientific">Pistacia integerrima</name>
    <dbReference type="NCBI Taxonomy" id="434235"/>
    <lineage>
        <taxon>Eukaryota</taxon>
        <taxon>Viridiplantae</taxon>
        <taxon>Streptophyta</taxon>
        <taxon>Embryophyta</taxon>
        <taxon>Tracheophyta</taxon>
        <taxon>Spermatophyta</taxon>
        <taxon>Magnoliopsida</taxon>
        <taxon>eudicotyledons</taxon>
        <taxon>Gunneridae</taxon>
        <taxon>Pentapetalae</taxon>
        <taxon>rosids</taxon>
        <taxon>malvids</taxon>
        <taxon>Sapindales</taxon>
        <taxon>Anacardiaceae</taxon>
        <taxon>Pistacia</taxon>
    </lineage>
</organism>
<gene>
    <name evidence="1" type="ORF">Pint_31179</name>
</gene>
<accession>A0ACC0XQQ3</accession>
<keyword evidence="2" id="KW-1185">Reference proteome</keyword>
<dbReference type="Proteomes" id="UP001163603">
    <property type="component" value="Chromosome 11"/>
</dbReference>
<protein>
    <submittedName>
        <fullName evidence="1">Uncharacterized protein</fullName>
    </submittedName>
</protein>
<name>A0ACC0XQQ3_9ROSI</name>
<evidence type="ECO:0000313" key="1">
    <source>
        <dbReference type="EMBL" id="KAJ0020642.1"/>
    </source>
</evidence>
<comment type="caution">
    <text evidence="1">The sequence shown here is derived from an EMBL/GenBank/DDBJ whole genome shotgun (WGS) entry which is preliminary data.</text>
</comment>